<accession>A0AA36NJW6</accession>
<dbReference type="Proteomes" id="UP001178507">
    <property type="component" value="Unassembled WGS sequence"/>
</dbReference>
<evidence type="ECO:0000256" key="1">
    <source>
        <dbReference type="PROSITE-ProRule" id="PRU00117"/>
    </source>
</evidence>
<proteinExistence type="predicted"/>
<dbReference type="PROSITE" id="PS50084">
    <property type="entry name" value="KH_TYPE_1"/>
    <property type="match status" value="1"/>
</dbReference>
<dbReference type="SUPFAM" id="SSF54791">
    <property type="entry name" value="Eukaryotic type KH-domain (KH-domain type I)"/>
    <property type="match status" value="1"/>
</dbReference>
<dbReference type="Gene3D" id="3.30.1370.10">
    <property type="entry name" value="K Homology domain, type 1"/>
    <property type="match status" value="1"/>
</dbReference>
<evidence type="ECO:0000259" key="2">
    <source>
        <dbReference type="Pfam" id="PF00013"/>
    </source>
</evidence>
<keyword evidence="4" id="KW-1185">Reference proteome</keyword>
<reference evidence="3" key="1">
    <citation type="submission" date="2023-08" db="EMBL/GenBank/DDBJ databases">
        <authorList>
            <person name="Chen Y."/>
            <person name="Shah S."/>
            <person name="Dougan E. K."/>
            <person name="Thang M."/>
            <person name="Chan C."/>
        </authorList>
    </citation>
    <scope>NUCLEOTIDE SEQUENCE</scope>
</reference>
<name>A0AA36NJW6_9DINO</name>
<gene>
    <name evidence="3" type="ORF">EVOR1521_LOCUS28821</name>
</gene>
<evidence type="ECO:0000313" key="3">
    <source>
        <dbReference type="EMBL" id="CAJ1407016.1"/>
    </source>
</evidence>
<dbReference type="EMBL" id="CAUJNA010003654">
    <property type="protein sequence ID" value="CAJ1407016.1"/>
    <property type="molecule type" value="Genomic_DNA"/>
</dbReference>
<feature type="domain" description="K Homology" evidence="2">
    <location>
        <begin position="5"/>
        <end position="36"/>
    </location>
</feature>
<organism evidence="3 4">
    <name type="scientific">Effrenium voratum</name>
    <dbReference type="NCBI Taxonomy" id="2562239"/>
    <lineage>
        <taxon>Eukaryota</taxon>
        <taxon>Sar</taxon>
        <taxon>Alveolata</taxon>
        <taxon>Dinophyceae</taxon>
        <taxon>Suessiales</taxon>
        <taxon>Symbiodiniaceae</taxon>
        <taxon>Effrenium</taxon>
    </lineage>
</organism>
<comment type="caution">
    <text evidence="3">The sequence shown here is derived from an EMBL/GenBank/DDBJ whole genome shotgun (WGS) entry which is preliminary data.</text>
</comment>
<sequence length="96" mass="10460">MEGVQIRALIGKGGETIKEIRLRSGADIKIDHLPSDPQVLHDACHYLDGTTSTLKMHFCFAGPAKMVNPKRAFSFAGSLGKWVGVSRVWRSHIAGS</sequence>
<dbReference type="GO" id="GO:0003723">
    <property type="term" value="F:RNA binding"/>
    <property type="evidence" value="ECO:0007669"/>
    <property type="project" value="UniProtKB-UniRule"/>
</dbReference>
<protein>
    <recommendedName>
        <fullName evidence="2">K Homology domain-containing protein</fullName>
    </recommendedName>
</protein>
<evidence type="ECO:0000313" key="4">
    <source>
        <dbReference type="Proteomes" id="UP001178507"/>
    </source>
</evidence>
<dbReference type="Pfam" id="PF00013">
    <property type="entry name" value="KH_1"/>
    <property type="match status" value="1"/>
</dbReference>
<dbReference type="AlphaFoldDB" id="A0AA36NJW6"/>
<dbReference type="InterPro" id="IPR004088">
    <property type="entry name" value="KH_dom_type_1"/>
</dbReference>
<keyword evidence="1" id="KW-0694">RNA-binding</keyword>
<dbReference type="InterPro" id="IPR036612">
    <property type="entry name" value="KH_dom_type_1_sf"/>
</dbReference>